<keyword evidence="2" id="KW-1185">Reference proteome</keyword>
<protein>
    <submittedName>
        <fullName evidence="1">Uncharacterized protein</fullName>
    </submittedName>
</protein>
<evidence type="ECO:0000313" key="2">
    <source>
        <dbReference type="Proteomes" id="UP000807504"/>
    </source>
</evidence>
<dbReference type="AlphaFoldDB" id="A0A8T0ERK1"/>
<reference evidence="1" key="1">
    <citation type="journal article" date="2020" name="bioRxiv">
        <title>Chromosome-level reference genome of the European wasp spider Argiope bruennichi: a resource for studies on range expansion and evolutionary adaptation.</title>
        <authorList>
            <person name="Sheffer M.M."/>
            <person name="Hoppe A."/>
            <person name="Krehenwinkel H."/>
            <person name="Uhl G."/>
            <person name="Kuss A.W."/>
            <person name="Jensen L."/>
            <person name="Jensen C."/>
            <person name="Gillespie R.G."/>
            <person name="Hoff K.J."/>
            <person name="Prost S."/>
        </authorList>
    </citation>
    <scope>NUCLEOTIDE SEQUENCE</scope>
</reference>
<organism evidence="1 2">
    <name type="scientific">Argiope bruennichi</name>
    <name type="common">Wasp spider</name>
    <name type="synonym">Aranea bruennichi</name>
    <dbReference type="NCBI Taxonomy" id="94029"/>
    <lineage>
        <taxon>Eukaryota</taxon>
        <taxon>Metazoa</taxon>
        <taxon>Ecdysozoa</taxon>
        <taxon>Arthropoda</taxon>
        <taxon>Chelicerata</taxon>
        <taxon>Arachnida</taxon>
        <taxon>Araneae</taxon>
        <taxon>Araneomorphae</taxon>
        <taxon>Entelegynae</taxon>
        <taxon>Araneoidea</taxon>
        <taxon>Araneidae</taxon>
        <taxon>Argiope</taxon>
    </lineage>
</organism>
<reference evidence="1" key="2">
    <citation type="submission" date="2020-06" db="EMBL/GenBank/DDBJ databases">
        <authorList>
            <person name="Sheffer M."/>
        </authorList>
    </citation>
    <scope>NUCLEOTIDE SEQUENCE</scope>
</reference>
<dbReference type="EMBL" id="JABXBU010002072">
    <property type="protein sequence ID" value="KAF8778367.1"/>
    <property type="molecule type" value="Genomic_DNA"/>
</dbReference>
<comment type="caution">
    <text evidence="1">The sequence shown here is derived from an EMBL/GenBank/DDBJ whole genome shotgun (WGS) entry which is preliminary data.</text>
</comment>
<name>A0A8T0ERK1_ARGBR</name>
<proteinExistence type="predicted"/>
<evidence type="ECO:0000313" key="1">
    <source>
        <dbReference type="EMBL" id="KAF8778367.1"/>
    </source>
</evidence>
<gene>
    <name evidence="1" type="ORF">HNY73_015098</name>
</gene>
<sequence>MASGCFSKWMKSACNLPFYMKFLAEYCLRSPFMKKTLECSCNVYQTKLCGFPAKDTQYQLESEDMDGYPCLQSSNFASRFFNVLKPRLLAG</sequence>
<dbReference type="Proteomes" id="UP000807504">
    <property type="component" value="Unassembled WGS sequence"/>
</dbReference>
<accession>A0A8T0ERK1</accession>